<keyword evidence="4" id="KW-0677">Repeat</keyword>
<keyword evidence="3 5" id="KW-0500">Molybdenum</keyword>
<accession>A0A1H2PM49</accession>
<feature type="domain" description="Mop" evidence="7">
    <location>
        <begin position="132"/>
        <end position="198"/>
    </location>
</feature>
<dbReference type="SUPFAM" id="SSF50331">
    <property type="entry name" value="MOP-like"/>
    <property type="match status" value="2"/>
</dbReference>
<reference evidence="9" key="1">
    <citation type="submission" date="2016-09" db="EMBL/GenBank/DDBJ databases">
        <authorList>
            <person name="Varghese N."/>
            <person name="Submissions S."/>
        </authorList>
    </citation>
    <scope>NUCLEOTIDE SEQUENCE [LARGE SCALE GENOMIC DNA]</scope>
    <source>
        <strain evidence="9">JS23</strain>
    </source>
</reference>
<evidence type="ECO:0000256" key="1">
    <source>
        <dbReference type="ARBA" id="ARBA00008110"/>
    </source>
</evidence>
<dbReference type="Pfam" id="PF03459">
    <property type="entry name" value="TOBE"/>
    <property type="match status" value="2"/>
</dbReference>
<dbReference type="Gene3D" id="1.10.10.10">
    <property type="entry name" value="Winged helix-like DNA-binding domain superfamily/Winged helix DNA-binding domain"/>
    <property type="match status" value="1"/>
</dbReference>
<name>A0A1H2PM49_9BURK</name>
<dbReference type="Gene3D" id="2.40.50.100">
    <property type="match status" value="2"/>
</dbReference>
<organism evidence="8 9">
    <name type="scientific">Chitinasiproducens palmae</name>
    <dbReference type="NCBI Taxonomy" id="1770053"/>
    <lineage>
        <taxon>Bacteria</taxon>
        <taxon>Pseudomonadati</taxon>
        <taxon>Pseudomonadota</taxon>
        <taxon>Betaproteobacteria</taxon>
        <taxon>Burkholderiales</taxon>
        <taxon>Burkholderiaceae</taxon>
        <taxon>Chitinasiproducens</taxon>
    </lineage>
</organism>
<comment type="similarity">
    <text evidence="1 5">Belongs to the ModE family.</text>
</comment>
<dbReference type="EMBL" id="FNLO01000003">
    <property type="protein sequence ID" value="SDV47646.1"/>
    <property type="molecule type" value="Genomic_DNA"/>
</dbReference>
<keyword evidence="9" id="KW-1185">Reference proteome</keyword>
<dbReference type="PROSITE" id="PS51866">
    <property type="entry name" value="MOP"/>
    <property type="match status" value="2"/>
</dbReference>
<dbReference type="RefSeq" id="WP_091906679.1">
    <property type="nucleotide sequence ID" value="NZ_FNLO01000003.1"/>
</dbReference>
<dbReference type="PANTHER" id="PTHR30432">
    <property type="entry name" value="TRANSCRIPTIONAL REGULATOR MODE"/>
    <property type="match status" value="1"/>
</dbReference>
<dbReference type="Pfam" id="PF00126">
    <property type="entry name" value="HTH_1"/>
    <property type="match status" value="1"/>
</dbReference>
<dbReference type="InterPro" id="IPR036388">
    <property type="entry name" value="WH-like_DNA-bd_sf"/>
</dbReference>
<dbReference type="OrthoDB" id="9800709at2"/>
<evidence type="ECO:0000256" key="5">
    <source>
        <dbReference type="PIRNR" id="PIRNR005763"/>
    </source>
</evidence>
<dbReference type="NCBIfam" id="TIGR00637">
    <property type="entry name" value="ModE_repress"/>
    <property type="match status" value="1"/>
</dbReference>
<dbReference type="GO" id="GO:0003700">
    <property type="term" value="F:DNA-binding transcription factor activity"/>
    <property type="evidence" value="ECO:0007669"/>
    <property type="project" value="InterPro"/>
</dbReference>
<dbReference type="InterPro" id="IPR000847">
    <property type="entry name" value="LysR_HTH_N"/>
</dbReference>
<feature type="region of interest" description="Required for dimer formation and molybdate binding" evidence="6">
    <location>
        <begin position="133"/>
        <end position="141"/>
    </location>
</feature>
<evidence type="ECO:0000256" key="6">
    <source>
        <dbReference type="PIRSR" id="PIRSR005763-1"/>
    </source>
</evidence>
<dbReference type="PANTHER" id="PTHR30432:SF1">
    <property type="entry name" value="DNA-BINDING TRANSCRIPTIONAL DUAL REGULATOR MODE"/>
    <property type="match status" value="1"/>
</dbReference>
<protein>
    <submittedName>
        <fullName evidence="8">Molybdate transport system regulatory protein</fullName>
    </submittedName>
</protein>
<dbReference type="STRING" id="1770053.SAMN05216551_103183"/>
<proteinExistence type="inferred from homology"/>
<feature type="domain" description="Mop" evidence="7">
    <location>
        <begin position="206"/>
        <end position="272"/>
    </location>
</feature>
<evidence type="ECO:0000259" key="7">
    <source>
        <dbReference type="PROSITE" id="PS51866"/>
    </source>
</evidence>
<dbReference type="InterPro" id="IPR016462">
    <property type="entry name" value="ModE"/>
</dbReference>
<dbReference type="SUPFAM" id="SSF46785">
    <property type="entry name" value="Winged helix' DNA-binding domain"/>
    <property type="match status" value="1"/>
</dbReference>
<evidence type="ECO:0000313" key="9">
    <source>
        <dbReference type="Proteomes" id="UP000243719"/>
    </source>
</evidence>
<evidence type="ECO:0000256" key="3">
    <source>
        <dbReference type="ARBA" id="ARBA00022505"/>
    </source>
</evidence>
<dbReference type="Proteomes" id="UP000243719">
    <property type="component" value="Unassembled WGS sequence"/>
</dbReference>
<gene>
    <name evidence="8" type="ORF">SAMN05216551_103183</name>
</gene>
<dbReference type="NCBIfam" id="TIGR00638">
    <property type="entry name" value="Mop"/>
    <property type="match status" value="1"/>
</dbReference>
<evidence type="ECO:0000256" key="2">
    <source>
        <dbReference type="ARBA" id="ARBA00022448"/>
    </source>
</evidence>
<evidence type="ECO:0000256" key="4">
    <source>
        <dbReference type="ARBA" id="ARBA00022737"/>
    </source>
</evidence>
<dbReference type="InterPro" id="IPR036390">
    <property type="entry name" value="WH_DNA-bd_sf"/>
</dbReference>
<evidence type="ECO:0000313" key="8">
    <source>
        <dbReference type="EMBL" id="SDV47646.1"/>
    </source>
</evidence>
<dbReference type="AlphaFoldDB" id="A0A1H2PM49"/>
<sequence length="273" mass="27919">MTDSSRPTFDLAGELWLTDGGAARFSRQRVALLAAIDETGSITAAAKQVGLSYKAAWEAVDALNNLAGAPLVERAIGGRGGGGTALTDAGKRLVRVFDTLAREHGQFLARASAAFGEAAADDWRLVRRIGLRTSARNAWYGTVAAIRPGAVNDEVAVSLGEGRMVTAGITHDSAARLGLEPGSEVCALVKASAVMLFAGELASLPGIASPNRFAGTVARIDDGAVNCVVTLALSSHQSLTAMVSRSGVAPLGLATGDHACAVFNPASVILALP</sequence>
<dbReference type="PIRSF" id="PIRSF005763">
    <property type="entry name" value="Txn_reg_ModE"/>
    <property type="match status" value="1"/>
</dbReference>
<dbReference type="InterPro" id="IPR003725">
    <property type="entry name" value="ModE-bd_N"/>
</dbReference>
<dbReference type="InterPro" id="IPR051815">
    <property type="entry name" value="Molybdate_resp_trans_reg"/>
</dbReference>
<dbReference type="InterPro" id="IPR005116">
    <property type="entry name" value="Transp-assoc_OB_typ1"/>
</dbReference>
<dbReference type="InterPro" id="IPR008995">
    <property type="entry name" value="Mo/tungstate-bd_C_term_dom"/>
</dbReference>
<keyword evidence="2 5" id="KW-0813">Transport</keyword>
<dbReference type="GO" id="GO:0015689">
    <property type="term" value="P:molybdate ion transport"/>
    <property type="evidence" value="ECO:0007669"/>
    <property type="project" value="UniProtKB-UniRule"/>
</dbReference>
<dbReference type="GO" id="GO:0030151">
    <property type="term" value="F:molybdenum ion binding"/>
    <property type="evidence" value="ECO:0007669"/>
    <property type="project" value="UniProtKB-UniRule"/>
</dbReference>
<dbReference type="InterPro" id="IPR004606">
    <property type="entry name" value="Mop_domain"/>
</dbReference>